<evidence type="ECO:0000259" key="3">
    <source>
        <dbReference type="PROSITE" id="PS50035"/>
    </source>
</evidence>
<dbReference type="PANTHER" id="PTHR10185">
    <property type="entry name" value="PHOSPHOLIPASE D - RELATED"/>
    <property type="match status" value="1"/>
</dbReference>
<keyword evidence="5" id="KW-1185">Reference proteome</keyword>
<gene>
    <name evidence="4" type="ORF">MAR_000150</name>
</gene>
<dbReference type="PROSITE" id="PS50035">
    <property type="entry name" value="PLD"/>
    <property type="match status" value="1"/>
</dbReference>
<dbReference type="SMART" id="SM00155">
    <property type="entry name" value="PLDc"/>
    <property type="match status" value="1"/>
</dbReference>
<keyword evidence="2" id="KW-0812">Transmembrane</keyword>
<comment type="similarity">
    <text evidence="1">Belongs to the phospholipase D family.</text>
</comment>
<evidence type="ECO:0000313" key="5">
    <source>
        <dbReference type="Proteomes" id="UP001164746"/>
    </source>
</evidence>
<proteinExistence type="inferred from homology"/>
<dbReference type="InterPro" id="IPR032803">
    <property type="entry name" value="PLDc_3"/>
</dbReference>
<dbReference type="InterPro" id="IPR001736">
    <property type="entry name" value="PLipase_D/transphosphatidylase"/>
</dbReference>
<organism evidence="4 5">
    <name type="scientific">Mya arenaria</name>
    <name type="common">Soft-shell clam</name>
    <dbReference type="NCBI Taxonomy" id="6604"/>
    <lineage>
        <taxon>Eukaryota</taxon>
        <taxon>Metazoa</taxon>
        <taxon>Spiralia</taxon>
        <taxon>Lophotrochozoa</taxon>
        <taxon>Mollusca</taxon>
        <taxon>Bivalvia</taxon>
        <taxon>Autobranchia</taxon>
        <taxon>Heteroconchia</taxon>
        <taxon>Euheterodonta</taxon>
        <taxon>Imparidentia</taxon>
        <taxon>Neoheterodontei</taxon>
        <taxon>Myida</taxon>
        <taxon>Myoidea</taxon>
        <taxon>Myidae</taxon>
        <taxon>Mya</taxon>
    </lineage>
</organism>
<dbReference type="Pfam" id="PF13918">
    <property type="entry name" value="PLDc_3"/>
    <property type="match status" value="1"/>
</dbReference>
<dbReference type="Gene3D" id="3.30.870.10">
    <property type="entry name" value="Endonuclease Chain A"/>
    <property type="match status" value="1"/>
</dbReference>
<dbReference type="SUPFAM" id="SSF56024">
    <property type="entry name" value="Phospholipase D/nuclease"/>
    <property type="match status" value="2"/>
</dbReference>
<reference evidence="4" key="1">
    <citation type="submission" date="2022-11" db="EMBL/GenBank/DDBJ databases">
        <title>Centuries of genome instability and evolution in soft-shell clam transmissible cancer (bioRxiv).</title>
        <authorList>
            <person name="Hart S.F.M."/>
            <person name="Yonemitsu M.A."/>
            <person name="Giersch R.M."/>
            <person name="Beal B.F."/>
            <person name="Arriagada G."/>
            <person name="Davis B.W."/>
            <person name="Ostrander E.A."/>
            <person name="Goff S.P."/>
            <person name="Metzger M.J."/>
        </authorList>
    </citation>
    <scope>NUCLEOTIDE SEQUENCE</scope>
    <source>
        <strain evidence="4">MELC-2E11</strain>
        <tissue evidence="4">Siphon/mantle</tissue>
    </source>
</reference>
<dbReference type="PANTHER" id="PTHR10185:SF17">
    <property type="entry name" value="GM01519P-RELATED"/>
    <property type="match status" value="1"/>
</dbReference>
<sequence length="428" mass="48736">MKEHLIEPEVIQTRRSRFLLVLGVIFLILTASGLVFMGVYVAIKVESQAPDPNQKCPVQQQPCLFQLVESIPENLTYQSGPTIHPSTYMGIQQLIDMAQDTIEIASFYWTLRNQDLPVQDPSSWQGEKIFENLVFAGKEKGIKIRIVQSRPDGGSPVNDTLYLTQNGSGILHTKMWLIDRKHFYLGSANLDWRSYTQVKEMGATVHQCDCLARDLGKIFDAYWYLATPDSSIPSSWPDSYNTLYNAKNPMVVNFNGTEYNTYLSSSPPPLCGLGRDKDGDAIVNIINQAEEYVHIAVMDYFPTTQFIHPRKYWPVIDDAIRAAAFDRHIQKLFVVPAYTDAQKNIPYSRVNHNKYMEHPTGQVTTSLQQRALAWQWMAAVWVTIATYVSSSRMCFSEIGTPNTPFHLTILTLLIADQCDNQQRFVYKL</sequence>
<dbReference type="Proteomes" id="UP001164746">
    <property type="component" value="Chromosome 11"/>
</dbReference>
<dbReference type="EMBL" id="CP111022">
    <property type="protein sequence ID" value="WAR18312.1"/>
    <property type="molecule type" value="Genomic_DNA"/>
</dbReference>
<feature type="domain" description="PLD phosphodiesterase" evidence="3">
    <location>
        <begin position="167"/>
        <end position="194"/>
    </location>
</feature>
<accession>A0ABY7FBC1</accession>
<keyword evidence="2" id="KW-0472">Membrane</keyword>
<evidence type="ECO:0000256" key="2">
    <source>
        <dbReference type="SAM" id="Phobius"/>
    </source>
</evidence>
<dbReference type="InterPro" id="IPR050874">
    <property type="entry name" value="Diverse_PLD-related"/>
</dbReference>
<evidence type="ECO:0000256" key="1">
    <source>
        <dbReference type="ARBA" id="ARBA00008664"/>
    </source>
</evidence>
<keyword evidence="2" id="KW-1133">Transmembrane helix</keyword>
<name>A0ABY7FBC1_MYAAR</name>
<evidence type="ECO:0000313" key="4">
    <source>
        <dbReference type="EMBL" id="WAR18312.1"/>
    </source>
</evidence>
<feature type="transmembrane region" description="Helical" evidence="2">
    <location>
        <begin position="20"/>
        <end position="43"/>
    </location>
</feature>
<protein>
    <submittedName>
        <fullName evidence="4">PLD3-like protein</fullName>
    </submittedName>
</protein>